<sequence>MSNQVDLSALGGKSAIVIGGASGLGLAIVKRFAHAGAHVTIADLDAEGGRQIVTDLKSKGLSATFVRCDVTDHSSSVEAFEHAIRHSPSGSIDVAALTAGVMGEPRSLVDTVIEGQTEKQLTPPKLRHPALEVNLLGIYNSAYLALWYMNLDQTGKGLKDGRAAPGFPQFSKSLILTSSTVAYADVGNFADYYTSKFGIRGLFRGLRHETPRLNIRTNCLAPYFMDTPMAQNGLEAFAAAGMAPGRDFTFVDTEKVVDVAGRFAVDESLHGKAMLIVPDPEGVIDVKDDEDGLWGGLVFKGIQERMRAVGLFI</sequence>
<dbReference type="PANTHER" id="PTHR43180:SF33">
    <property type="entry name" value="15-HYDROXYPROSTAGLANDIN DEHYDROGENASE [NAD(+)]-LIKE"/>
    <property type="match status" value="1"/>
</dbReference>
<dbReference type="AlphaFoldDB" id="A0A0D2FWS5"/>
<dbReference type="InterPro" id="IPR002347">
    <property type="entry name" value="SDR_fam"/>
</dbReference>
<gene>
    <name evidence="3" type="ORF">PV04_03145</name>
</gene>
<dbReference type="GO" id="GO:0016491">
    <property type="term" value="F:oxidoreductase activity"/>
    <property type="evidence" value="ECO:0007669"/>
    <property type="project" value="UniProtKB-KW"/>
</dbReference>
<dbReference type="SUPFAM" id="SSF51735">
    <property type="entry name" value="NAD(P)-binding Rossmann-fold domains"/>
    <property type="match status" value="1"/>
</dbReference>
<keyword evidence="2" id="KW-0560">Oxidoreductase</keyword>
<reference evidence="3 4" key="1">
    <citation type="submission" date="2015-01" db="EMBL/GenBank/DDBJ databases">
        <title>The Genome Sequence of Capronia semiimmersa CBS27337.</title>
        <authorList>
            <consortium name="The Broad Institute Genomics Platform"/>
            <person name="Cuomo C."/>
            <person name="de Hoog S."/>
            <person name="Gorbushina A."/>
            <person name="Stielow B."/>
            <person name="Teixiera M."/>
            <person name="Abouelleil A."/>
            <person name="Chapman S.B."/>
            <person name="Priest M."/>
            <person name="Young S.K."/>
            <person name="Wortman J."/>
            <person name="Nusbaum C."/>
            <person name="Birren B."/>
        </authorList>
    </citation>
    <scope>NUCLEOTIDE SEQUENCE [LARGE SCALE GENOMIC DNA]</scope>
    <source>
        <strain evidence="3 4">CBS 27337</strain>
    </source>
</reference>
<proteinExistence type="inferred from homology"/>
<evidence type="ECO:0000313" key="3">
    <source>
        <dbReference type="EMBL" id="KIW70915.1"/>
    </source>
</evidence>
<evidence type="ECO:0000256" key="2">
    <source>
        <dbReference type="ARBA" id="ARBA00023002"/>
    </source>
</evidence>
<dbReference type="Gene3D" id="3.40.50.720">
    <property type="entry name" value="NAD(P)-binding Rossmann-like Domain"/>
    <property type="match status" value="1"/>
</dbReference>
<comment type="similarity">
    <text evidence="1">Belongs to the short-chain dehydrogenases/reductases (SDR) family.</text>
</comment>
<evidence type="ECO:0000313" key="4">
    <source>
        <dbReference type="Proteomes" id="UP000054266"/>
    </source>
</evidence>
<dbReference type="InterPro" id="IPR036291">
    <property type="entry name" value="NAD(P)-bd_dom_sf"/>
</dbReference>
<keyword evidence="4" id="KW-1185">Reference proteome</keyword>
<evidence type="ECO:0000256" key="1">
    <source>
        <dbReference type="ARBA" id="ARBA00006484"/>
    </source>
</evidence>
<dbReference type="Proteomes" id="UP000054266">
    <property type="component" value="Unassembled WGS sequence"/>
</dbReference>
<protein>
    <submittedName>
        <fullName evidence="3">Uncharacterized protein</fullName>
    </submittedName>
</protein>
<dbReference type="PANTHER" id="PTHR43180">
    <property type="entry name" value="3-OXOACYL-(ACYL-CARRIER-PROTEIN) REDUCTASE (AFU_ORTHOLOGUE AFUA_6G11210)"/>
    <property type="match status" value="1"/>
</dbReference>
<dbReference type="STRING" id="5601.A0A0D2FWS5"/>
<dbReference type="Pfam" id="PF00106">
    <property type="entry name" value="adh_short"/>
    <property type="match status" value="1"/>
</dbReference>
<organism evidence="3 4">
    <name type="scientific">Phialophora macrospora</name>
    <dbReference type="NCBI Taxonomy" id="1851006"/>
    <lineage>
        <taxon>Eukaryota</taxon>
        <taxon>Fungi</taxon>
        <taxon>Dikarya</taxon>
        <taxon>Ascomycota</taxon>
        <taxon>Pezizomycotina</taxon>
        <taxon>Eurotiomycetes</taxon>
        <taxon>Chaetothyriomycetidae</taxon>
        <taxon>Chaetothyriales</taxon>
        <taxon>Herpotrichiellaceae</taxon>
        <taxon>Phialophora</taxon>
    </lineage>
</organism>
<dbReference type="EMBL" id="KN846957">
    <property type="protein sequence ID" value="KIW70915.1"/>
    <property type="molecule type" value="Genomic_DNA"/>
</dbReference>
<dbReference type="PRINTS" id="PR00081">
    <property type="entry name" value="GDHRDH"/>
</dbReference>
<accession>A0A0D2FWS5</accession>
<dbReference type="HOGENOM" id="CLU_010194_13_3_1"/>
<name>A0A0D2FWS5_9EURO</name>